<dbReference type="InterPro" id="IPR001466">
    <property type="entry name" value="Beta-lactam-related"/>
</dbReference>
<dbReference type="PANTHER" id="PTHR43283">
    <property type="entry name" value="BETA-LACTAMASE-RELATED"/>
    <property type="match status" value="1"/>
</dbReference>
<dbReference type="Gene3D" id="3.40.710.10">
    <property type="entry name" value="DD-peptidase/beta-lactamase superfamily"/>
    <property type="match status" value="1"/>
</dbReference>
<keyword evidence="3" id="KW-1185">Reference proteome</keyword>
<organism evidence="2 3">
    <name type="scientific">Hydrogeniiclostridium mannosilyticum</name>
    <dbReference type="NCBI Taxonomy" id="2764322"/>
    <lineage>
        <taxon>Bacteria</taxon>
        <taxon>Bacillati</taxon>
        <taxon>Bacillota</taxon>
        <taxon>Clostridia</taxon>
        <taxon>Eubacteriales</taxon>
        <taxon>Acutalibacteraceae</taxon>
        <taxon>Hydrogeniiclostridium</taxon>
    </lineage>
</organism>
<reference evidence="2 3" key="1">
    <citation type="submission" date="2018-06" db="EMBL/GenBank/DDBJ databases">
        <title>Noncontiguous genome sequence of Ruminococcaceae bacterium ASD2818.</title>
        <authorList>
            <person name="Chaplin A.V."/>
            <person name="Sokolova S.R."/>
            <person name="Kochetkova T.O."/>
            <person name="Goltsov A.Y."/>
            <person name="Trofimov D.Y."/>
            <person name="Efimov B.A."/>
        </authorList>
    </citation>
    <scope>NUCLEOTIDE SEQUENCE [LARGE SCALE GENOMIC DNA]</scope>
    <source>
        <strain evidence="2 3">ASD2818</strain>
    </source>
</reference>
<dbReference type="PANTHER" id="PTHR43283:SF3">
    <property type="entry name" value="BETA-LACTAMASE FAMILY PROTEIN (AFU_ORTHOLOGUE AFUA_5G07500)"/>
    <property type="match status" value="1"/>
</dbReference>
<proteinExistence type="predicted"/>
<dbReference type="AlphaFoldDB" id="A0A328UF50"/>
<name>A0A328UF50_9FIRM</name>
<evidence type="ECO:0000313" key="2">
    <source>
        <dbReference type="EMBL" id="RAQ30226.1"/>
    </source>
</evidence>
<feature type="domain" description="Beta-lactamase-related" evidence="1">
    <location>
        <begin position="51"/>
        <end position="395"/>
    </location>
</feature>
<gene>
    <name evidence="2" type="ORF">DPQ25_01580</name>
</gene>
<sequence length="418" mass="45890">MPVNKLSCWKKRRICAILSNRYNTPIFTAERGQVVKMKRTLSADKLQMITQHTQERIDRGEISGSVSLVAQDGKLLYAKAQGYANYTRKVPLKTDTIFRLASMTKPIIGVAVMQLEEQGKLSLDGPLSRYIPEFAGLQACESGKLVAVNREIMIRDLLSHSCGLGQEEQGLQYIAENLPIGPNDTLASYVPKLAQVPLDFQPGTKTGYSPMAAFDILARVVEIVSGQTVDHYLRDHIFIPLDMRDTAFVLTGAQKSRLVEMTDHVGGVLTGVSDDEGSFPGDMCSDHYFCGGGGLYSTAEDYHRFAQMLLGAGSYQGRQLLRPETVEKMRTPQLPFDIPGRGPGEIWGLSMRVITGEENPSPHPAAHSFGWSGAWGTHFWVDPDNCLTAVRMINLIDAGGAGAITARELEQDVTDALK</sequence>
<evidence type="ECO:0000313" key="3">
    <source>
        <dbReference type="Proteomes" id="UP000249377"/>
    </source>
</evidence>
<dbReference type="SUPFAM" id="SSF56601">
    <property type="entry name" value="beta-lactamase/transpeptidase-like"/>
    <property type="match status" value="1"/>
</dbReference>
<comment type="caution">
    <text evidence="2">The sequence shown here is derived from an EMBL/GenBank/DDBJ whole genome shotgun (WGS) entry which is preliminary data.</text>
</comment>
<evidence type="ECO:0000259" key="1">
    <source>
        <dbReference type="Pfam" id="PF00144"/>
    </source>
</evidence>
<dbReference type="EMBL" id="QLYR01000001">
    <property type="protein sequence ID" value="RAQ30226.1"/>
    <property type="molecule type" value="Genomic_DNA"/>
</dbReference>
<protein>
    <recommendedName>
        <fullName evidence="1">Beta-lactamase-related domain-containing protein</fullName>
    </recommendedName>
</protein>
<dbReference type="Pfam" id="PF00144">
    <property type="entry name" value="Beta-lactamase"/>
    <property type="match status" value="1"/>
</dbReference>
<accession>A0A328UF50</accession>
<dbReference type="InterPro" id="IPR050789">
    <property type="entry name" value="Diverse_Enzym_Activities"/>
</dbReference>
<dbReference type="InterPro" id="IPR012338">
    <property type="entry name" value="Beta-lactam/transpept-like"/>
</dbReference>
<dbReference type="Proteomes" id="UP000249377">
    <property type="component" value="Unassembled WGS sequence"/>
</dbReference>